<protein>
    <submittedName>
        <fullName evidence="1">Uncharacterized protein</fullName>
    </submittedName>
</protein>
<reference evidence="2" key="2">
    <citation type="submission" date="2013-11" db="EMBL/GenBank/DDBJ databases">
        <title>Genome sequences of clinical and environmental isolates of Serratia marcescens.</title>
        <authorList>
            <person name="Iguchi A."/>
            <person name="Komatsu H."/>
            <person name="Nagaya Y."/>
            <person name="Ogura Y."/>
            <person name="Katsura K."/>
            <person name="Kurokawa K."/>
            <person name="Ooka T."/>
            <person name="Hattori M."/>
            <person name="Gotoh N."/>
            <person name="Thomson N."/>
            <person name="Hayashi T."/>
        </authorList>
    </citation>
    <scope>NUCLEOTIDE SEQUENCE [LARGE SCALE GENOMIC DNA]</scope>
    <source>
        <strain evidence="2">Db11</strain>
    </source>
</reference>
<dbReference type="AlphaFoldDB" id="A0ABC9IR03"/>
<accession>A0ABC9IR03</accession>
<name>A0ABC9IR03_SERMA</name>
<dbReference type="Proteomes" id="UP000018979">
    <property type="component" value="Chromosome I"/>
</dbReference>
<evidence type="ECO:0000313" key="2">
    <source>
        <dbReference type="Proteomes" id="UP000018979"/>
    </source>
</evidence>
<dbReference type="KEGG" id="smac:SMDB11_4657A"/>
<evidence type="ECO:0000313" key="1">
    <source>
        <dbReference type="EMBL" id="CDG15215.1"/>
    </source>
</evidence>
<gene>
    <name evidence="1" type="ORF">SMDB11_4657A</name>
</gene>
<reference evidence="1 2" key="3">
    <citation type="journal article" date="2014" name="Genome Biol. Evol.">
        <title>Genome evolution and plasticity of Serratia marcescens, an important multidrug-resistant nosocomial pathogen.</title>
        <authorList>
            <person name="Iguchi A."/>
            <person name="Nagaya Y."/>
            <person name="Pradel E."/>
            <person name="Ooka T."/>
            <person name="Ogura Y."/>
            <person name="Katsura K."/>
            <person name="Kurokawa K."/>
            <person name="Oshima K."/>
            <person name="Hattori M."/>
            <person name="Parkhill J."/>
            <person name="Sebaihia M."/>
            <person name="Coulthurst S.J."/>
            <person name="Gotoh N."/>
            <person name="Thomson N.R."/>
            <person name="Ewbank J.J."/>
            <person name="Hayashi T."/>
        </authorList>
    </citation>
    <scope>NUCLEOTIDE SEQUENCE [LARGE SCALE GENOMIC DNA]</scope>
    <source>
        <strain evidence="1 2">Db11</strain>
    </source>
</reference>
<reference evidence="1 2" key="1">
    <citation type="submission" date="2013-06" db="EMBL/GenBank/DDBJ databases">
        <authorList>
            <person name="Aslett M."/>
        </authorList>
    </citation>
    <scope>NUCLEOTIDE SEQUENCE [LARGE SCALE GENOMIC DNA]</scope>
    <source>
        <strain evidence="1 2">Db11</strain>
    </source>
</reference>
<organism evidence="1 2">
    <name type="scientific">Serratia marcescens subsp. marcescens Db11</name>
    <dbReference type="NCBI Taxonomy" id="273526"/>
    <lineage>
        <taxon>Bacteria</taxon>
        <taxon>Pseudomonadati</taxon>
        <taxon>Pseudomonadota</taxon>
        <taxon>Gammaproteobacteria</taxon>
        <taxon>Enterobacterales</taxon>
        <taxon>Yersiniaceae</taxon>
        <taxon>Serratia</taxon>
    </lineage>
</organism>
<proteinExistence type="predicted"/>
<dbReference type="EMBL" id="HG326223">
    <property type="protein sequence ID" value="CDG15215.1"/>
    <property type="molecule type" value="Genomic_DNA"/>
</dbReference>
<sequence length="79" mass="9439">MSQDRGEGIQSFCGKYCGGDLGRECRCRSCDCSLFNCVRCSNSRNRCDRLWYRWSRYRRRSRIHTGWHGFRLFDDVSGR</sequence>